<dbReference type="EMBL" id="CP117258">
    <property type="protein sequence ID" value="WFR98714.1"/>
    <property type="molecule type" value="Genomic_DNA"/>
</dbReference>
<dbReference type="RefSeq" id="WP_111221625.1">
    <property type="nucleotide sequence ID" value="NZ_CP117258.1"/>
</dbReference>
<accession>A0AAF1KAU9</accession>
<sequence length="105" mass="11568">MAKVRYIDHDGAADEVKIFGVVFKDGEVTEVSNDVAIRLFGNRYFEAADKETASENDDVTLEAVHRGRGTYAIISGDKVVKDGLSKEDSEAFNAMSDEDKAEYVN</sequence>
<organism evidence="1 2">
    <name type="scientific">Rhizobium tumorigenes</name>
    <dbReference type="NCBI Taxonomy" id="2041385"/>
    <lineage>
        <taxon>Bacteria</taxon>
        <taxon>Pseudomonadati</taxon>
        <taxon>Pseudomonadota</taxon>
        <taxon>Alphaproteobacteria</taxon>
        <taxon>Hyphomicrobiales</taxon>
        <taxon>Rhizobiaceae</taxon>
        <taxon>Rhizobium/Agrobacterium group</taxon>
        <taxon>Rhizobium</taxon>
    </lineage>
</organism>
<reference evidence="2" key="2">
    <citation type="journal article" date="2023" name="MicrobiologyOpen">
        <title>Genomics of the tumorigenes clade of the family Rhizobiaceae and description of Rhizobium rhododendri sp. nov.</title>
        <authorList>
            <person name="Kuzmanovic N."/>
            <person name="diCenzo G.C."/>
            <person name="Bunk B."/>
            <person name="Sproeer C."/>
            <person name="Fruehling A."/>
            <person name="Neumann-Schaal M."/>
            <person name="Overmann J."/>
            <person name="Smalla K."/>
        </authorList>
    </citation>
    <scope>NUCLEOTIDE SEQUENCE [LARGE SCALE GENOMIC DNA]</scope>
    <source>
        <strain evidence="2">1078</strain>
        <plasmid evidence="2">unnamed1</plasmid>
    </source>
</reference>
<dbReference type="Proteomes" id="UP000249499">
    <property type="component" value="Plasmid unnamed1"/>
</dbReference>
<keyword evidence="2" id="KW-1185">Reference proteome</keyword>
<name>A0AAF1KAU9_9HYPH</name>
<protein>
    <submittedName>
        <fullName evidence="1">Uncharacterized protein</fullName>
    </submittedName>
</protein>
<reference evidence="1 2" key="1">
    <citation type="journal article" date="2018" name="Sci. Rep.">
        <title>Rhizobium tumorigenes sp. nov., a novel plant tumorigenic bacterium isolated from cane gall tumors on thornless blackberry.</title>
        <authorList>
            <person name="Kuzmanovi N."/>
            <person name="Smalla K."/>
            <person name="Gronow S."/>
            <person name="PuBawska J."/>
        </authorList>
    </citation>
    <scope>NUCLEOTIDE SEQUENCE [LARGE SCALE GENOMIC DNA]</scope>
    <source>
        <strain evidence="1 2">1078</strain>
    </source>
</reference>
<dbReference type="AlphaFoldDB" id="A0AAF1KAU9"/>
<dbReference type="KEGG" id="rtu:PR017_23730"/>
<proteinExistence type="predicted"/>
<keyword evidence="1" id="KW-0614">Plasmid</keyword>
<gene>
    <name evidence="1" type="ORF">PR017_23730</name>
</gene>
<evidence type="ECO:0000313" key="1">
    <source>
        <dbReference type="EMBL" id="WFR98714.1"/>
    </source>
</evidence>
<evidence type="ECO:0000313" key="2">
    <source>
        <dbReference type="Proteomes" id="UP000249499"/>
    </source>
</evidence>
<geneLocation type="plasmid" evidence="1 2">
    <name>unnamed1</name>
</geneLocation>